<keyword evidence="6" id="KW-0325">Glycoprotein</keyword>
<dbReference type="Gene3D" id="3.50.30.30">
    <property type="match status" value="1"/>
</dbReference>
<dbReference type="GO" id="GO:0006508">
    <property type="term" value="P:proteolysis"/>
    <property type="evidence" value="ECO:0007669"/>
    <property type="project" value="UniProtKB-KW"/>
</dbReference>
<dbReference type="PANTHER" id="PTHR10795">
    <property type="entry name" value="PROPROTEIN CONVERTASE SUBTILISIN/KEXIN"/>
    <property type="match status" value="1"/>
</dbReference>
<evidence type="ECO:0000259" key="9">
    <source>
        <dbReference type="Pfam" id="PF05922"/>
    </source>
</evidence>
<dbReference type="Pfam" id="PF17766">
    <property type="entry name" value="fn3_6"/>
    <property type="match status" value="1"/>
</dbReference>
<dbReference type="InterPro" id="IPR045051">
    <property type="entry name" value="SBT"/>
</dbReference>
<dbReference type="EMBL" id="JAJSOW010000101">
    <property type="protein sequence ID" value="KAI9182575.1"/>
    <property type="molecule type" value="Genomic_DNA"/>
</dbReference>
<keyword evidence="3 7" id="KW-0732">Signal</keyword>
<reference evidence="11" key="1">
    <citation type="journal article" date="2022" name="Plant J.">
        <title>Strategies of tolerance reflected in two North American maple genomes.</title>
        <authorList>
            <person name="McEvoy S.L."/>
            <person name="Sezen U.U."/>
            <person name="Trouern-Trend A."/>
            <person name="McMahon S.M."/>
            <person name="Schaberg P.G."/>
            <person name="Yang J."/>
            <person name="Wegrzyn J.L."/>
            <person name="Swenson N.G."/>
        </authorList>
    </citation>
    <scope>NUCLEOTIDE SEQUENCE</scope>
    <source>
        <strain evidence="11">91603</strain>
    </source>
</reference>
<evidence type="ECO:0000256" key="2">
    <source>
        <dbReference type="ARBA" id="ARBA00022670"/>
    </source>
</evidence>
<reference evidence="11" key="2">
    <citation type="submission" date="2023-02" db="EMBL/GenBank/DDBJ databases">
        <authorList>
            <person name="Swenson N.G."/>
            <person name="Wegrzyn J.L."/>
            <person name="Mcevoy S.L."/>
        </authorList>
    </citation>
    <scope>NUCLEOTIDE SEQUENCE</scope>
    <source>
        <strain evidence="11">91603</strain>
        <tissue evidence="11">Leaf</tissue>
    </source>
</reference>
<evidence type="ECO:0000259" key="8">
    <source>
        <dbReference type="Pfam" id="PF02225"/>
    </source>
</evidence>
<evidence type="ECO:0000256" key="1">
    <source>
        <dbReference type="ARBA" id="ARBA00011073"/>
    </source>
</evidence>
<dbReference type="InterPro" id="IPR041469">
    <property type="entry name" value="Subtilisin-like_FN3"/>
</dbReference>
<evidence type="ECO:0000313" key="11">
    <source>
        <dbReference type="EMBL" id="KAI9182575.1"/>
    </source>
</evidence>
<evidence type="ECO:0000259" key="10">
    <source>
        <dbReference type="Pfam" id="PF17766"/>
    </source>
</evidence>
<dbReference type="InterPro" id="IPR003137">
    <property type="entry name" value="PA_domain"/>
</dbReference>
<sequence length="336" mass="36632">MMFGRNLLFLALAVTTTYMGTAMAKNTYIIHMDKTKMAANLFQQGDSMQTYQAVIDSINEMSLQEDDEDQQEETMAAELLYAYETAISGFSAKLSTKQLQSLEIASAAKFCLNGTLNETLVKGKIVVCHSDSRSAYLKSEHVKKAKGVGMILINSEVDGDEITAQPYQLPTVRLGATTGHVDPERAVDPGLIYDIAAEDYLKYICSLNYTSAEKAIISGGNLTCPKNGAIRGGELNYPSFAFNFRDGVQNGSLEYKRTVTNVGIPISSYAVQVEVPKGASVIVKPKILSFNKLGQKLSYKVTVVGKSKTSSDSSFGSLTWVSGKFRVRSPIAVTWQ</sequence>
<feature type="domain" description="Inhibitor I9" evidence="9">
    <location>
        <begin position="27"/>
        <end position="102"/>
    </location>
</feature>
<dbReference type="Pfam" id="PF05922">
    <property type="entry name" value="Inhibitor_I9"/>
    <property type="match status" value="1"/>
</dbReference>
<dbReference type="InterPro" id="IPR010259">
    <property type="entry name" value="S8pro/Inhibitor_I9"/>
</dbReference>
<accession>A0AAD5J6E8</accession>
<keyword evidence="12" id="KW-1185">Reference proteome</keyword>
<dbReference type="CDD" id="cd02120">
    <property type="entry name" value="PA_subtilisin_like"/>
    <property type="match status" value="1"/>
</dbReference>
<feature type="signal peptide" evidence="7">
    <location>
        <begin position="1"/>
        <end position="24"/>
    </location>
</feature>
<dbReference type="Pfam" id="PF02225">
    <property type="entry name" value="PA"/>
    <property type="match status" value="1"/>
</dbReference>
<gene>
    <name evidence="11" type="ORF">LWI28_026750</name>
</gene>
<name>A0AAD5J6E8_ACENE</name>
<keyword evidence="4" id="KW-0378">Hydrolase</keyword>
<comment type="caution">
    <text evidence="11">The sequence shown here is derived from an EMBL/GenBank/DDBJ whole genome shotgun (WGS) entry which is preliminary data.</text>
</comment>
<comment type="similarity">
    <text evidence="1">Belongs to the peptidase S8 family.</text>
</comment>
<feature type="chain" id="PRO_5042251471" evidence="7">
    <location>
        <begin position="25"/>
        <end position="336"/>
    </location>
</feature>
<dbReference type="AlphaFoldDB" id="A0AAD5J6E8"/>
<proteinExistence type="inferred from homology"/>
<feature type="domain" description="PA" evidence="8">
    <location>
        <begin position="117"/>
        <end position="179"/>
    </location>
</feature>
<dbReference type="Gene3D" id="2.60.40.2310">
    <property type="match status" value="1"/>
</dbReference>
<keyword evidence="2" id="KW-0645">Protease</keyword>
<evidence type="ECO:0000256" key="7">
    <source>
        <dbReference type="SAM" id="SignalP"/>
    </source>
</evidence>
<keyword evidence="5" id="KW-0720">Serine protease</keyword>
<dbReference type="FunFam" id="2.60.40.2310:FF:000001">
    <property type="entry name" value="Subtilisin-like protease SBT1.5"/>
    <property type="match status" value="1"/>
</dbReference>
<evidence type="ECO:0000256" key="5">
    <source>
        <dbReference type="ARBA" id="ARBA00022825"/>
    </source>
</evidence>
<evidence type="ECO:0000256" key="6">
    <source>
        <dbReference type="ARBA" id="ARBA00023180"/>
    </source>
</evidence>
<evidence type="ECO:0000256" key="3">
    <source>
        <dbReference type="ARBA" id="ARBA00022729"/>
    </source>
</evidence>
<protein>
    <submittedName>
        <fullName evidence="11">Uncharacterized protein</fullName>
    </submittedName>
</protein>
<evidence type="ECO:0000313" key="12">
    <source>
        <dbReference type="Proteomes" id="UP001064489"/>
    </source>
</evidence>
<dbReference type="Proteomes" id="UP001064489">
    <property type="component" value="Chromosome 4"/>
</dbReference>
<feature type="domain" description="Subtilisin-like protease fibronectin type-III" evidence="10">
    <location>
        <begin position="234"/>
        <end position="333"/>
    </location>
</feature>
<organism evidence="11 12">
    <name type="scientific">Acer negundo</name>
    <name type="common">Box elder</name>
    <dbReference type="NCBI Taxonomy" id="4023"/>
    <lineage>
        <taxon>Eukaryota</taxon>
        <taxon>Viridiplantae</taxon>
        <taxon>Streptophyta</taxon>
        <taxon>Embryophyta</taxon>
        <taxon>Tracheophyta</taxon>
        <taxon>Spermatophyta</taxon>
        <taxon>Magnoliopsida</taxon>
        <taxon>eudicotyledons</taxon>
        <taxon>Gunneridae</taxon>
        <taxon>Pentapetalae</taxon>
        <taxon>rosids</taxon>
        <taxon>malvids</taxon>
        <taxon>Sapindales</taxon>
        <taxon>Sapindaceae</taxon>
        <taxon>Hippocastanoideae</taxon>
        <taxon>Acereae</taxon>
        <taxon>Acer</taxon>
    </lineage>
</organism>
<evidence type="ECO:0000256" key="4">
    <source>
        <dbReference type="ARBA" id="ARBA00022801"/>
    </source>
</evidence>
<dbReference type="GO" id="GO:0008236">
    <property type="term" value="F:serine-type peptidase activity"/>
    <property type="evidence" value="ECO:0007669"/>
    <property type="project" value="UniProtKB-KW"/>
</dbReference>